<comment type="caution">
    <text evidence="1">The sequence shown here is derived from an EMBL/GenBank/DDBJ whole genome shotgun (WGS) entry which is preliminary data.</text>
</comment>
<protein>
    <submittedName>
        <fullName evidence="1">Uncharacterized protein</fullName>
    </submittedName>
</protein>
<keyword evidence="2" id="KW-1185">Reference proteome</keyword>
<gene>
    <name evidence="1" type="ORF">QJS10_CPA02g00999</name>
</gene>
<sequence length="181" mass="20556">MGPGNPDADEKAYLLDQIILRGEWDHLGDILEHMMSDSNLAMTKRFLENQDSSTIDYINCWSGNPKKWRTSWLPKICIKLKPYNKISLLMSLLSTFQPQQPPHPLGSFKAVNTIVMKKLDALALKPYHLPEPSDQWTSRAKPWDPGSLCLNKPFGTKDIKTYNDSIEAAGDNYQVSSDCWS</sequence>
<dbReference type="EMBL" id="JAUJYO010000002">
    <property type="protein sequence ID" value="KAK1322842.1"/>
    <property type="molecule type" value="Genomic_DNA"/>
</dbReference>
<name>A0AAV9FAV0_ACOCL</name>
<organism evidence="1 2">
    <name type="scientific">Acorus calamus</name>
    <name type="common">Sweet flag</name>
    <dbReference type="NCBI Taxonomy" id="4465"/>
    <lineage>
        <taxon>Eukaryota</taxon>
        <taxon>Viridiplantae</taxon>
        <taxon>Streptophyta</taxon>
        <taxon>Embryophyta</taxon>
        <taxon>Tracheophyta</taxon>
        <taxon>Spermatophyta</taxon>
        <taxon>Magnoliopsida</taxon>
        <taxon>Liliopsida</taxon>
        <taxon>Acoraceae</taxon>
        <taxon>Acorus</taxon>
    </lineage>
</organism>
<dbReference type="Proteomes" id="UP001180020">
    <property type="component" value="Unassembled WGS sequence"/>
</dbReference>
<reference evidence="1" key="1">
    <citation type="journal article" date="2023" name="Nat. Commun.">
        <title>Diploid and tetraploid genomes of Acorus and the evolution of monocots.</title>
        <authorList>
            <person name="Ma L."/>
            <person name="Liu K.W."/>
            <person name="Li Z."/>
            <person name="Hsiao Y.Y."/>
            <person name="Qi Y."/>
            <person name="Fu T."/>
            <person name="Tang G.D."/>
            <person name="Zhang D."/>
            <person name="Sun W.H."/>
            <person name="Liu D.K."/>
            <person name="Li Y."/>
            <person name="Chen G.Z."/>
            <person name="Liu X.D."/>
            <person name="Liao X.Y."/>
            <person name="Jiang Y.T."/>
            <person name="Yu X."/>
            <person name="Hao Y."/>
            <person name="Huang J."/>
            <person name="Zhao X.W."/>
            <person name="Ke S."/>
            <person name="Chen Y.Y."/>
            <person name="Wu W.L."/>
            <person name="Hsu J.L."/>
            <person name="Lin Y.F."/>
            <person name="Huang M.D."/>
            <person name="Li C.Y."/>
            <person name="Huang L."/>
            <person name="Wang Z.W."/>
            <person name="Zhao X."/>
            <person name="Zhong W.Y."/>
            <person name="Peng D.H."/>
            <person name="Ahmad S."/>
            <person name="Lan S."/>
            <person name="Zhang J.S."/>
            <person name="Tsai W.C."/>
            <person name="Van de Peer Y."/>
            <person name="Liu Z.J."/>
        </authorList>
    </citation>
    <scope>NUCLEOTIDE SEQUENCE</scope>
    <source>
        <strain evidence="1">CP</strain>
    </source>
</reference>
<evidence type="ECO:0000313" key="2">
    <source>
        <dbReference type="Proteomes" id="UP001180020"/>
    </source>
</evidence>
<dbReference type="AlphaFoldDB" id="A0AAV9FAV0"/>
<accession>A0AAV9FAV0</accession>
<reference evidence="1" key="2">
    <citation type="submission" date="2023-06" db="EMBL/GenBank/DDBJ databases">
        <authorList>
            <person name="Ma L."/>
            <person name="Liu K.-W."/>
            <person name="Li Z."/>
            <person name="Hsiao Y.-Y."/>
            <person name="Qi Y."/>
            <person name="Fu T."/>
            <person name="Tang G."/>
            <person name="Zhang D."/>
            <person name="Sun W.-H."/>
            <person name="Liu D.-K."/>
            <person name="Li Y."/>
            <person name="Chen G.-Z."/>
            <person name="Liu X.-D."/>
            <person name="Liao X.-Y."/>
            <person name="Jiang Y.-T."/>
            <person name="Yu X."/>
            <person name="Hao Y."/>
            <person name="Huang J."/>
            <person name="Zhao X.-W."/>
            <person name="Ke S."/>
            <person name="Chen Y.-Y."/>
            <person name="Wu W.-L."/>
            <person name="Hsu J.-L."/>
            <person name="Lin Y.-F."/>
            <person name="Huang M.-D."/>
            <person name="Li C.-Y."/>
            <person name="Huang L."/>
            <person name="Wang Z.-W."/>
            <person name="Zhao X."/>
            <person name="Zhong W.-Y."/>
            <person name="Peng D.-H."/>
            <person name="Ahmad S."/>
            <person name="Lan S."/>
            <person name="Zhang J.-S."/>
            <person name="Tsai W.-C."/>
            <person name="Van De Peer Y."/>
            <person name="Liu Z.-J."/>
        </authorList>
    </citation>
    <scope>NUCLEOTIDE SEQUENCE</scope>
    <source>
        <strain evidence="1">CP</strain>
        <tissue evidence="1">Leaves</tissue>
    </source>
</reference>
<proteinExistence type="predicted"/>
<evidence type="ECO:0000313" key="1">
    <source>
        <dbReference type="EMBL" id="KAK1322842.1"/>
    </source>
</evidence>